<comment type="caution">
    <text evidence="1">The sequence shown here is derived from an EMBL/GenBank/DDBJ whole genome shotgun (WGS) entry which is preliminary data.</text>
</comment>
<dbReference type="EMBL" id="JAVHUY010000040">
    <property type="protein sequence ID" value="MDQ7909293.1"/>
    <property type="molecule type" value="Genomic_DNA"/>
</dbReference>
<proteinExistence type="predicted"/>
<protein>
    <recommendedName>
        <fullName evidence="3">DUF559 domain-containing protein</fullName>
    </recommendedName>
</protein>
<keyword evidence="2" id="KW-1185">Reference proteome</keyword>
<gene>
    <name evidence="1" type="ORF">RB614_32710</name>
</gene>
<dbReference type="Proteomes" id="UP001230908">
    <property type="component" value="Unassembled WGS sequence"/>
</dbReference>
<sequence>MQDGVISRRQALRYFSQKALRHRLTTGRWQIAHPGVYLTHSGQMSVHQRRWVASLAVGGGHPAMLGGPSALAVLGMRGLDSHRIHVLASVRRQHRRLPPGVVLHRTRHLPPEDQHRLGRPPCTMPARSLVDAARWADSDREAVAVIAAGFQQRLVAAVDMAPVLARMTHVKRRQLIIAAVADASGGTESIAEVDFARLCRRHGLPEPSRQAVRTDSAGRRRYRDVYFERWRLHVEIDGAQHMEVASWYADMRLQNEITIAGERLLRFPAWMIRQNPDDAAAQVRAALTAAGWRR</sequence>
<evidence type="ECO:0000313" key="1">
    <source>
        <dbReference type="EMBL" id="MDQ7909293.1"/>
    </source>
</evidence>
<evidence type="ECO:0008006" key="3">
    <source>
        <dbReference type="Google" id="ProtNLM"/>
    </source>
</evidence>
<reference evidence="1 2" key="1">
    <citation type="submission" date="2023-08" db="EMBL/GenBank/DDBJ databases">
        <title>Phytohabitans sansha sp. nov., isolated from marine sediment.</title>
        <authorList>
            <person name="Zhao Y."/>
            <person name="Yi K."/>
        </authorList>
    </citation>
    <scope>NUCLEOTIDE SEQUENCE [LARGE SCALE GENOMIC DNA]</scope>
    <source>
        <strain evidence="1 2">ZYX-F-186</strain>
    </source>
</reference>
<evidence type="ECO:0000313" key="2">
    <source>
        <dbReference type="Proteomes" id="UP001230908"/>
    </source>
</evidence>
<accession>A0ABU0ZQQ5</accession>
<dbReference type="RefSeq" id="WP_308716549.1">
    <property type="nucleotide sequence ID" value="NZ_JAVHUY010000040.1"/>
</dbReference>
<name>A0ABU0ZQQ5_9ACTN</name>
<organism evidence="1 2">
    <name type="scientific">Phytohabitans maris</name>
    <dbReference type="NCBI Taxonomy" id="3071409"/>
    <lineage>
        <taxon>Bacteria</taxon>
        <taxon>Bacillati</taxon>
        <taxon>Actinomycetota</taxon>
        <taxon>Actinomycetes</taxon>
        <taxon>Micromonosporales</taxon>
        <taxon>Micromonosporaceae</taxon>
    </lineage>
</organism>